<sequence length="98" mass="11746">MYAIKTIMVNRLYLDSIEEEAKNMRMLNSEYVLELVDSFYDDHLGSYVLVTPYYKLGSFEQMMDREWELDELLLFFYQMAKAHFELSKNGICHLDLKP</sequence>
<dbReference type="PROSITE" id="PS50011">
    <property type="entry name" value="PROTEIN_KINASE_DOM"/>
    <property type="match status" value="1"/>
</dbReference>
<feature type="domain" description="Protein kinase" evidence="1">
    <location>
        <begin position="1"/>
        <end position="98"/>
    </location>
</feature>
<dbReference type="Gene3D" id="1.10.510.10">
    <property type="entry name" value="Transferase(Phosphotransferase) domain 1"/>
    <property type="match status" value="1"/>
</dbReference>
<name>A0A5K1HNN8_9MAGN</name>
<dbReference type="EMBL" id="LR722022">
    <property type="protein sequence ID" value="VVW86794.1"/>
    <property type="molecule type" value="Genomic_DNA"/>
</dbReference>
<accession>A0A5K1HNN8</accession>
<dbReference type="GO" id="GO:0005524">
    <property type="term" value="F:ATP binding"/>
    <property type="evidence" value="ECO:0007669"/>
    <property type="project" value="InterPro"/>
</dbReference>
<dbReference type="InterPro" id="IPR011009">
    <property type="entry name" value="Kinase-like_dom_sf"/>
</dbReference>
<dbReference type="GO" id="GO:0004672">
    <property type="term" value="F:protein kinase activity"/>
    <property type="evidence" value="ECO:0007669"/>
    <property type="project" value="InterPro"/>
</dbReference>
<gene>
    <name evidence="2" type="ORF">NYM_LOCUS29607</name>
</gene>
<evidence type="ECO:0000313" key="2">
    <source>
        <dbReference type="EMBL" id="VVW86794.1"/>
    </source>
</evidence>
<dbReference type="Pfam" id="PF00069">
    <property type="entry name" value="Pkinase"/>
    <property type="match status" value="1"/>
</dbReference>
<reference evidence="2" key="1">
    <citation type="submission" date="2019-09" db="EMBL/GenBank/DDBJ databases">
        <authorList>
            <person name="Zhang L."/>
        </authorList>
    </citation>
    <scope>NUCLEOTIDE SEQUENCE</scope>
</reference>
<dbReference type="InterPro" id="IPR000719">
    <property type="entry name" value="Prot_kinase_dom"/>
</dbReference>
<dbReference type="SUPFAM" id="SSF56112">
    <property type="entry name" value="Protein kinase-like (PK-like)"/>
    <property type="match status" value="1"/>
</dbReference>
<dbReference type="AlphaFoldDB" id="A0A5K1HNN8"/>
<organism evidence="2">
    <name type="scientific">Nymphaea colorata</name>
    <name type="common">pocket water lily</name>
    <dbReference type="NCBI Taxonomy" id="210225"/>
    <lineage>
        <taxon>Eukaryota</taxon>
        <taxon>Viridiplantae</taxon>
        <taxon>Streptophyta</taxon>
        <taxon>Embryophyta</taxon>
        <taxon>Tracheophyta</taxon>
        <taxon>Spermatophyta</taxon>
        <taxon>Magnoliopsida</taxon>
        <taxon>Nymphaeales</taxon>
        <taxon>Nymphaeaceae</taxon>
        <taxon>Nymphaea</taxon>
    </lineage>
</organism>
<protein>
    <recommendedName>
        <fullName evidence="1">Protein kinase domain-containing protein</fullName>
    </recommendedName>
</protein>
<evidence type="ECO:0000259" key="1">
    <source>
        <dbReference type="PROSITE" id="PS50011"/>
    </source>
</evidence>
<proteinExistence type="predicted"/>